<dbReference type="SMART" id="SM00701">
    <property type="entry name" value="PGRP"/>
    <property type="match status" value="1"/>
</dbReference>
<name>A0A383DL63_9ZZZZ</name>
<dbReference type="GO" id="GO:0009253">
    <property type="term" value="P:peptidoglycan catabolic process"/>
    <property type="evidence" value="ECO:0007669"/>
    <property type="project" value="InterPro"/>
</dbReference>
<dbReference type="GO" id="GO:0008270">
    <property type="term" value="F:zinc ion binding"/>
    <property type="evidence" value="ECO:0007669"/>
    <property type="project" value="InterPro"/>
</dbReference>
<proteinExistence type="inferred from homology"/>
<dbReference type="EMBL" id="UINC01218272">
    <property type="protein sequence ID" value="SVE45226.1"/>
    <property type="molecule type" value="Genomic_DNA"/>
</dbReference>
<dbReference type="PANTHER" id="PTHR11022">
    <property type="entry name" value="PEPTIDOGLYCAN RECOGNITION PROTEIN"/>
    <property type="match status" value="1"/>
</dbReference>
<accession>A0A383DL63</accession>
<reference evidence="3" key="1">
    <citation type="submission" date="2018-05" db="EMBL/GenBank/DDBJ databases">
        <authorList>
            <person name="Lanie J.A."/>
            <person name="Ng W.-L."/>
            <person name="Kazmierczak K.M."/>
            <person name="Andrzejewski T.M."/>
            <person name="Davidsen T.M."/>
            <person name="Wayne K.J."/>
            <person name="Tettelin H."/>
            <person name="Glass J.I."/>
            <person name="Rusch D."/>
            <person name="Podicherti R."/>
            <person name="Tsui H.-C.T."/>
            <person name="Winkler M.E."/>
        </authorList>
    </citation>
    <scope>NUCLEOTIDE SEQUENCE</scope>
</reference>
<feature type="non-terminal residue" evidence="3">
    <location>
        <position position="186"/>
    </location>
</feature>
<organism evidence="3">
    <name type="scientific">marine metagenome</name>
    <dbReference type="NCBI Taxonomy" id="408172"/>
    <lineage>
        <taxon>unclassified sequences</taxon>
        <taxon>metagenomes</taxon>
        <taxon>ecological metagenomes</taxon>
    </lineage>
</organism>
<evidence type="ECO:0000313" key="3">
    <source>
        <dbReference type="EMBL" id="SVE45226.1"/>
    </source>
</evidence>
<dbReference type="Gene3D" id="3.40.80.10">
    <property type="entry name" value="Peptidoglycan recognition protein-like"/>
    <property type="match status" value="1"/>
</dbReference>
<comment type="similarity">
    <text evidence="1">Belongs to the N-acetylmuramoyl-L-alanine amidase 2 family.</text>
</comment>
<gene>
    <name evidence="3" type="ORF">METZ01_LOCUS498080</name>
</gene>
<protein>
    <recommendedName>
        <fullName evidence="2">Peptidoglycan recognition protein family domain-containing protein</fullName>
    </recommendedName>
</protein>
<evidence type="ECO:0000256" key="1">
    <source>
        <dbReference type="ARBA" id="ARBA00007553"/>
    </source>
</evidence>
<dbReference type="SUPFAM" id="SSF55846">
    <property type="entry name" value="N-acetylmuramoyl-L-alanine amidase-like"/>
    <property type="match status" value="1"/>
</dbReference>
<dbReference type="InterPro" id="IPR006619">
    <property type="entry name" value="PGRP_domain_met/bac"/>
</dbReference>
<sequence length="186" mass="20087">MKGRRKKKICLRIGWVFAATLALAAMVVILRQEEPDPVALWREGIAAQVGARARKEWGAAPAVEGTGSLGSPRMITVHHSGGGVFSALDELAASLAIKGIQETHMSVKGWDDIGYHYIVDPAGRVWEGRHLDRIGAHAGSRQLNTGNIGLLLLGNFDLQEPSPQQLVRLGILLDKLRQLCGISATE</sequence>
<feature type="domain" description="Peptidoglycan recognition protein family" evidence="2">
    <location>
        <begin position="49"/>
        <end position="185"/>
    </location>
</feature>
<dbReference type="GO" id="GO:0008745">
    <property type="term" value="F:N-acetylmuramoyl-L-alanine amidase activity"/>
    <property type="evidence" value="ECO:0007669"/>
    <property type="project" value="InterPro"/>
</dbReference>
<dbReference type="InterPro" id="IPR036505">
    <property type="entry name" value="Amidase/PGRP_sf"/>
</dbReference>
<dbReference type="Pfam" id="PF01510">
    <property type="entry name" value="Amidase_2"/>
    <property type="match status" value="1"/>
</dbReference>
<dbReference type="PANTHER" id="PTHR11022:SF41">
    <property type="entry name" value="PEPTIDOGLYCAN-RECOGNITION PROTEIN LC-RELATED"/>
    <property type="match status" value="1"/>
</dbReference>
<evidence type="ECO:0000259" key="2">
    <source>
        <dbReference type="SMART" id="SM00701"/>
    </source>
</evidence>
<dbReference type="AlphaFoldDB" id="A0A383DL63"/>
<dbReference type="InterPro" id="IPR002502">
    <property type="entry name" value="Amidase_domain"/>
</dbReference>
<dbReference type="CDD" id="cd06583">
    <property type="entry name" value="PGRP"/>
    <property type="match status" value="1"/>
</dbReference>
<dbReference type="InterPro" id="IPR015510">
    <property type="entry name" value="PGRP"/>
</dbReference>